<dbReference type="InterPro" id="IPR015942">
    <property type="entry name" value="Asp/Glu/hydantoin_racemase"/>
</dbReference>
<protein>
    <submittedName>
        <fullName evidence="3">Aspartate/glutamate racemase family protein</fullName>
    </submittedName>
</protein>
<dbReference type="NCBIfam" id="TIGR00035">
    <property type="entry name" value="asp_race"/>
    <property type="match status" value="1"/>
</dbReference>
<evidence type="ECO:0000256" key="2">
    <source>
        <dbReference type="ARBA" id="ARBA00023235"/>
    </source>
</evidence>
<evidence type="ECO:0000313" key="4">
    <source>
        <dbReference type="Proteomes" id="UP001379945"/>
    </source>
</evidence>
<reference evidence="3 4" key="1">
    <citation type="submission" date="2024-04" db="EMBL/GenBank/DDBJ databases">
        <title>Novel species of the genus Ideonella isolated from streams.</title>
        <authorList>
            <person name="Lu H."/>
        </authorList>
    </citation>
    <scope>NUCLEOTIDE SEQUENCE [LARGE SCALE GENOMIC DNA]</scope>
    <source>
        <strain evidence="3 4">LYT19W</strain>
    </source>
</reference>
<name>A0ABU9C1K0_9BURK</name>
<accession>A0ABU9C1K0</accession>
<comment type="similarity">
    <text evidence="1">Belongs to the aspartate/glutamate racemases family.</text>
</comment>
<dbReference type="InterPro" id="IPR004380">
    <property type="entry name" value="Asp_race"/>
</dbReference>
<dbReference type="Gene3D" id="3.40.50.1860">
    <property type="match status" value="2"/>
</dbReference>
<gene>
    <name evidence="3" type="ORF">AACH00_05150</name>
</gene>
<keyword evidence="4" id="KW-1185">Reference proteome</keyword>
<dbReference type="EMBL" id="JBBUTI010000003">
    <property type="protein sequence ID" value="MEK8045731.1"/>
    <property type="molecule type" value="Genomic_DNA"/>
</dbReference>
<dbReference type="PANTHER" id="PTHR21198">
    <property type="entry name" value="GLUTAMATE RACEMASE"/>
    <property type="match status" value="1"/>
</dbReference>
<dbReference type="Pfam" id="PF01177">
    <property type="entry name" value="Asp_Glu_race"/>
    <property type="match status" value="1"/>
</dbReference>
<evidence type="ECO:0000313" key="3">
    <source>
        <dbReference type="EMBL" id="MEK8045731.1"/>
    </source>
</evidence>
<dbReference type="RefSeq" id="WP_341398013.1">
    <property type="nucleotide sequence ID" value="NZ_JBBUTI010000003.1"/>
</dbReference>
<evidence type="ECO:0000256" key="1">
    <source>
        <dbReference type="ARBA" id="ARBA00007847"/>
    </source>
</evidence>
<proteinExistence type="inferred from homology"/>
<dbReference type="PROSITE" id="PS00924">
    <property type="entry name" value="ASP_GLU_RACEMASE_2"/>
    <property type="match status" value="1"/>
</dbReference>
<comment type="caution">
    <text evidence="3">The sequence shown here is derived from an EMBL/GenBank/DDBJ whole genome shotgun (WGS) entry which is preliminary data.</text>
</comment>
<dbReference type="InterPro" id="IPR033134">
    <property type="entry name" value="Asp/Glu_racemase_AS_2"/>
</dbReference>
<dbReference type="Proteomes" id="UP001379945">
    <property type="component" value="Unassembled WGS sequence"/>
</dbReference>
<organism evidence="3 4">
    <name type="scientific">Ideonella margarita</name>
    <dbReference type="NCBI Taxonomy" id="2984191"/>
    <lineage>
        <taxon>Bacteria</taxon>
        <taxon>Pseudomonadati</taxon>
        <taxon>Pseudomonadota</taxon>
        <taxon>Betaproteobacteria</taxon>
        <taxon>Burkholderiales</taxon>
        <taxon>Sphaerotilaceae</taxon>
        <taxon>Ideonella</taxon>
    </lineage>
</organism>
<dbReference type="SUPFAM" id="SSF53681">
    <property type="entry name" value="Aspartate/glutamate racemase"/>
    <property type="match status" value="2"/>
</dbReference>
<dbReference type="InterPro" id="IPR001920">
    <property type="entry name" value="Asp/Glu_race"/>
</dbReference>
<keyword evidence="2" id="KW-0413">Isomerase</keyword>
<dbReference type="PANTHER" id="PTHR21198:SF7">
    <property type="entry name" value="ASPARTATE-GLUTAMATE RACEMASE FAMILY"/>
    <property type="match status" value="1"/>
</dbReference>
<sequence length="234" mass="25239">MKTLGLLGGMSWESTLVYYRLINQGVAERCGGLHSAPLRMASLDFADVAALQRAGDWAGAAAMLGQAGAGLREAGAQSLVIATNTMHKVADVVVQTSGLPLLHIGDATGQALRAAGCRRTGLLGTRFTMEDDFLREHLAQHHGVMTEVPSLEDRDEVHRVIFEELCRGIIRPASRERFARIIERLAQRGCDSVVLGCTEISLLIDPAAPGWPVPLFDTTALHAEAAVQWMLCDD</sequence>